<dbReference type="InterPro" id="IPR021307">
    <property type="entry name" value="DUF2884"/>
</dbReference>
<evidence type="ECO:0000313" key="4">
    <source>
        <dbReference type="Proteomes" id="UP001254759"/>
    </source>
</evidence>
<dbReference type="RefSeq" id="WP_310090969.1">
    <property type="nucleotide sequence ID" value="NZ_JAVDTT010000001.1"/>
</dbReference>
<comment type="caution">
    <text evidence="3">The sequence shown here is derived from an EMBL/GenBank/DDBJ whole genome shotgun (WGS) entry which is preliminary data.</text>
</comment>
<evidence type="ECO:0008006" key="5">
    <source>
        <dbReference type="Google" id="ProtNLM"/>
    </source>
</evidence>
<accession>A0ABU1RQ21</accession>
<sequence length="217" mass="22216">MKIMHSSLLVLALAALIAGCQPGTHVSTDNGNVTSNGKVITLRANGQPDAKISADGELTIDGKAVAVNPAQRALLQSYLKEMNAMTADGIAIGKQGAALAGTAVSEAIKGAINGDGDQIDAKIEAEAEKIEQQAMRLCQRLVTIKVSQDALADQLPAFKPYATIDASDVDDCGSKQKVSYRAGNEATAVKGDEAAAEPGDAAAQADAAAADGQTQKR</sequence>
<reference evidence="3 4" key="1">
    <citation type="submission" date="2023-07" db="EMBL/GenBank/DDBJ databases">
        <title>Sorghum-associated microbial communities from plants grown in Nebraska, USA.</title>
        <authorList>
            <person name="Schachtman D."/>
        </authorList>
    </citation>
    <scope>NUCLEOTIDE SEQUENCE [LARGE SCALE GENOMIC DNA]</scope>
    <source>
        <strain evidence="3 4">BE107</strain>
    </source>
</reference>
<evidence type="ECO:0000313" key="3">
    <source>
        <dbReference type="EMBL" id="MDR6840865.1"/>
    </source>
</evidence>
<dbReference type="Pfam" id="PF11101">
    <property type="entry name" value="DUF2884"/>
    <property type="match status" value="1"/>
</dbReference>
<organism evidence="3 4">
    <name type="scientific">Pseudoxanthomonas sacheonensis</name>
    <dbReference type="NCBI Taxonomy" id="443615"/>
    <lineage>
        <taxon>Bacteria</taxon>
        <taxon>Pseudomonadati</taxon>
        <taxon>Pseudomonadota</taxon>
        <taxon>Gammaproteobacteria</taxon>
        <taxon>Lysobacterales</taxon>
        <taxon>Lysobacteraceae</taxon>
        <taxon>Pseudoxanthomonas</taxon>
    </lineage>
</organism>
<keyword evidence="2" id="KW-0732">Signal</keyword>
<dbReference type="Proteomes" id="UP001254759">
    <property type="component" value="Unassembled WGS sequence"/>
</dbReference>
<name>A0ABU1RQ21_9GAMM</name>
<protein>
    <recommendedName>
        <fullName evidence="5">DUF2884 family protein</fullName>
    </recommendedName>
</protein>
<keyword evidence="4" id="KW-1185">Reference proteome</keyword>
<proteinExistence type="predicted"/>
<evidence type="ECO:0000256" key="1">
    <source>
        <dbReference type="SAM" id="MobiDB-lite"/>
    </source>
</evidence>
<gene>
    <name evidence="3" type="ORF">J2W94_001129</name>
</gene>
<feature type="compositionally biased region" description="Low complexity" evidence="1">
    <location>
        <begin position="196"/>
        <end position="217"/>
    </location>
</feature>
<evidence type="ECO:0000256" key="2">
    <source>
        <dbReference type="SAM" id="SignalP"/>
    </source>
</evidence>
<feature type="region of interest" description="Disordered" evidence="1">
    <location>
        <begin position="184"/>
        <end position="217"/>
    </location>
</feature>
<feature type="chain" id="PRO_5045842821" description="DUF2884 family protein" evidence="2">
    <location>
        <begin position="21"/>
        <end position="217"/>
    </location>
</feature>
<feature type="signal peptide" evidence="2">
    <location>
        <begin position="1"/>
        <end position="20"/>
    </location>
</feature>
<dbReference type="PROSITE" id="PS51257">
    <property type="entry name" value="PROKAR_LIPOPROTEIN"/>
    <property type="match status" value="1"/>
</dbReference>
<dbReference type="EMBL" id="JAVDTT010000001">
    <property type="protein sequence ID" value="MDR6840865.1"/>
    <property type="molecule type" value="Genomic_DNA"/>
</dbReference>